<protein>
    <submittedName>
        <fullName evidence="14">Kunitz-type protease inhibitor 1b</fullName>
    </submittedName>
</protein>
<evidence type="ECO:0000256" key="3">
    <source>
        <dbReference type="ARBA" id="ARBA00022729"/>
    </source>
</evidence>
<dbReference type="InterPro" id="IPR013783">
    <property type="entry name" value="Ig-like_fold"/>
</dbReference>
<keyword evidence="4 9" id="KW-1133">Transmembrane helix</keyword>
<dbReference type="InterPro" id="IPR011106">
    <property type="entry name" value="MANSC_N"/>
</dbReference>
<proteinExistence type="predicted"/>
<feature type="domain" description="BPTI/Kunitz inhibitor" evidence="11">
    <location>
        <begin position="235"/>
        <end position="285"/>
    </location>
</feature>
<keyword evidence="14" id="KW-0646">Protease inhibitor</keyword>
<dbReference type="SMART" id="SM00765">
    <property type="entry name" value="MANEC"/>
    <property type="match status" value="1"/>
</dbReference>
<dbReference type="InterPro" id="IPR036880">
    <property type="entry name" value="Kunitz_BPTI_sf"/>
</dbReference>
<name>A0A6P6RP98_CARAU</name>
<evidence type="ECO:0000313" key="14">
    <source>
        <dbReference type="RefSeq" id="XP_026147391.1"/>
    </source>
</evidence>
<feature type="signal peptide" evidence="10">
    <location>
        <begin position="1"/>
        <end position="19"/>
    </location>
</feature>
<evidence type="ECO:0000256" key="8">
    <source>
        <dbReference type="PROSITE-ProRule" id="PRU00124"/>
    </source>
</evidence>
<keyword evidence="3 10" id="KW-0732">Signal</keyword>
<dbReference type="Gene3D" id="4.10.400.10">
    <property type="entry name" value="Low-density Lipoprotein Receptor"/>
    <property type="match status" value="1"/>
</dbReference>
<dbReference type="PRINTS" id="PR00759">
    <property type="entry name" value="BASICPTASE"/>
</dbReference>
<dbReference type="PROSITE" id="PS50068">
    <property type="entry name" value="LDLRA_2"/>
    <property type="match status" value="1"/>
</dbReference>
<dbReference type="KEGG" id="caua:113121270"/>
<feature type="disulfide bond" evidence="8">
    <location>
        <begin position="314"/>
        <end position="332"/>
    </location>
</feature>
<organism evidence="13 14">
    <name type="scientific">Carassius auratus</name>
    <name type="common">Goldfish</name>
    <dbReference type="NCBI Taxonomy" id="7957"/>
    <lineage>
        <taxon>Eukaryota</taxon>
        <taxon>Metazoa</taxon>
        <taxon>Chordata</taxon>
        <taxon>Craniata</taxon>
        <taxon>Vertebrata</taxon>
        <taxon>Euteleostomi</taxon>
        <taxon>Actinopterygii</taxon>
        <taxon>Neopterygii</taxon>
        <taxon>Teleostei</taxon>
        <taxon>Ostariophysi</taxon>
        <taxon>Cypriniformes</taxon>
        <taxon>Cyprinidae</taxon>
        <taxon>Cyprininae</taxon>
        <taxon>Carassius</taxon>
    </lineage>
</organism>
<evidence type="ECO:0000256" key="9">
    <source>
        <dbReference type="SAM" id="Phobius"/>
    </source>
</evidence>
<dbReference type="OrthoDB" id="2019384at2759"/>
<gene>
    <name evidence="14" type="primary">spint1b</name>
</gene>
<feature type="domain" description="MANSC" evidence="12">
    <location>
        <begin position="36"/>
        <end position="117"/>
    </location>
</feature>
<dbReference type="Proteomes" id="UP000515129">
    <property type="component" value="Chromosome 20"/>
</dbReference>
<dbReference type="InterPro" id="IPR002172">
    <property type="entry name" value="LDrepeatLR_classA_rpt"/>
</dbReference>
<dbReference type="GO" id="GO:0008544">
    <property type="term" value="P:epidermis development"/>
    <property type="evidence" value="ECO:0007669"/>
    <property type="project" value="TreeGrafter"/>
</dbReference>
<evidence type="ECO:0000256" key="6">
    <source>
        <dbReference type="ARBA" id="ARBA00023157"/>
    </source>
</evidence>
<dbReference type="SMART" id="SM00192">
    <property type="entry name" value="LDLa"/>
    <property type="match status" value="1"/>
</dbReference>
<dbReference type="PANTHER" id="PTHR46750:SF1">
    <property type="entry name" value="KUNITZ-TYPE PROTEASE INHIBITOR 1"/>
    <property type="match status" value="1"/>
</dbReference>
<evidence type="ECO:0000313" key="13">
    <source>
        <dbReference type="Proteomes" id="UP000515129"/>
    </source>
</evidence>
<dbReference type="CDD" id="cd22623">
    <property type="entry name" value="Kunitz_HAI1_1-like"/>
    <property type="match status" value="1"/>
</dbReference>
<dbReference type="CDD" id="cd00146">
    <property type="entry name" value="PKD"/>
    <property type="match status" value="1"/>
</dbReference>
<evidence type="ECO:0000256" key="5">
    <source>
        <dbReference type="ARBA" id="ARBA00023136"/>
    </source>
</evidence>
<dbReference type="CDD" id="cd22624">
    <property type="entry name" value="Kunitz_HAI1_2-like"/>
    <property type="match status" value="1"/>
</dbReference>
<keyword evidence="2 9" id="KW-0812">Transmembrane</keyword>
<dbReference type="PANTHER" id="PTHR46750">
    <property type="entry name" value="KUNITZ-TYPE PROTEASE INHIBITOR 1"/>
    <property type="match status" value="1"/>
</dbReference>
<comment type="subcellular location">
    <subcellularLocation>
        <location evidence="1">Membrane</location>
    </subcellularLocation>
</comment>
<dbReference type="Gene3D" id="2.60.40.10">
    <property type="entry name" value="Immunoglobulins"/>
    <property type="match status" value="1"/>
</dbReference>
<dbReference type="SUPFAM" id="SSF49299">
    <property type="entry name" value="PKD domain"/>
    <property type="match status" value="1"/>
</dbReference>
<evidence type="ECO:0000259" key="12">
    <source>
        <dbReference type="PROSITE" id="PS50986"/>
    </source>
</evidence>
<keyword evidence="5 9" id="KW-0472">Membrane</keyword>
<feature type="transmembrane region" description="Helical" evidence="9">
    <location>
        <begin position="442"/>
        <end position="464"/>
    </location>
</feature>
<feature type="domain" description="BPTI/Kunitz inhibitor" evidence="11">
    <location>
        <begin position="362"/>
        <end position="412"/>
    </location>
</feature>
<evidence type="ECO:0000256" key="10">
    <source>
        <dbReference type="SAM" id="SignalP"/>
    </source>
</evidence>
<dbReference type="InterPro" id="IPR020901">
    <property type="entry name" value="Prtase_inh_Kunz-CS"/>
</dbReference>
<dbReference type="SMART" id="SM00131">
    <property type="entry name" value="KU"/>
    <property type="match status" value="2"/>
</dbReference>
<dbReference type="AlphaFoldDB" id="A0A6P6RP98"/>
<evidence type="ECO:0000256" key="4">
    <source>
        <dbReference type="ARBA" id="ARBA00022989"/>
    </source>
</evidence>
<accession>A0A6P6RP98</accession>
<dbReference type="Pfam" id="PF22352">
    <property type="entry name" value="K319L-like_PKD"/>
    <property type="match status" value="1"/>
</dbReference>
<dbReference type="InterPro" id="IPR036055">
    <property type="entry name" value="LDL_receptor-like_sf"/>
</dbReference>
<evidence type="ECO:0000256" key="2">
    <source>
        <dbReference type="ARBA" id="ARBA00022692"/>
    </source>
</evidence>
<sequence length="499" mass="55509">MDSWCFLFVALAFILGVHGGETSSAPGQCVKSFREGREDFVLDTVESIEDGAVFLSNRSVAHRNACIAACCREPICNLALVEDEREKGSNYSCFLFNCLYKQKYVCRFIQKKRFRNYILDSVYDYFLSGRKSDGKDSPPIANAGRDVVVQPNGEVLLNGIESWDDKKIISYEWSLVSGNKSVHVEKTNLPDQVKVSRLVPGVYKFKLTVTDSGHHSDSANVTVLVLTPEQSARRCLIPKNAGPCRGSFLRWHYNAASSKCEEFIFGGCIENNNNYLSEQECSNACKNVTVKHGDTRMPHNEDCNSACKEDEVKCSNGCCVKSELECDDQQQCTNDSDEENCEQLNNGLTRLLRIEGNKRAHCTDPYAVGPCRASFPRWYYDPLNEKCHRFTYGGCDGNKNNFETSDNCMSNCSGVSENDVFARGLLVGEDREELGESQSASVALAVVLVVAVLAVLAVLGYFFLKNKRKSHQSVATSSPPVVYSDEDQQLVYNTTTSKA</sequence>
<evidence type="ECO:0000256" key="1">
    <source>
        <dbReference type="ARBA" id="ARBA00004370"/>
    </source>
</evidence>
<dbReference type="GO" id="GO:0060429">
    <property type="term" value="P:epithelium development"/>
    <property type="evidence" value="ECO:0007669"/>
    <property type="project" value="TreeGrafter"/>
</dbReference>
<dbReference type="SUPFAM" id="SSF57362">
    <property type="entry name" value="BPTI-like"/>
    <property type="match status" value="2"/>
</dbReference>
<reference evidence="14" key="1">
    <citation type="submission" date="2025-08" db="UniProtKB">
        <authorList>
            <consortium name="RefSeq"/>
        </authorList>
    </citation>
    <scope>IDENTIFICATION</scope>
    <source>
        <strain evidence="14">Wakin</strain>
        <tissue evidence="14">Muscle</tissue>
    </source>
</reference>
<dbReference type="InterPro" id="IPR035986">
    <property type="entry name" value="PKD_dom_sf"/>
</dbReference>
<feature type="chain" id="PRO_5028176962" evidence="10">
    <location>
        <begin position="20"/>
        <end position="499"/>
    </location>
</feature>
<dbReference type="GO" id="GO:0005886">
    <property type="term" value="C:plasma membrane"/>
    <property type="evidence" value="ECO:0007669"/>
    <property type="project" value="TreeGrafter"/>
</dbReference>
<dbReference type="Pfam" id="PF00014">
    <property type="entry name" value="Kunitz_BPTI"/>
    <property type="match status" value="2"/>
</dbReference>
<dbReference type="InterPro" id="IPR023415">
    <property type="entry name" value="LDLR_class-A_CS"/>
</dbReference>
<dbReference type="PROSITE" id="PS50986">
    <property type="entry name" value="MANSC"/>
    <property type="match status" value="1"/>
</dbReference>
<dbReference type="Pfam" id="PF07502">
    <property type="entry name" value="MANEC"/>
    <property type="match status" value="1"/>
</dbReference>
<dbReference type="CTD" id="797346"/>
<evidence type="ECO:0000256" key="7">
    <source>
        <dbReference type="ARBA" id="ARBA00023180"/>
    </source>
</evidence>
<dbReference type="Gene3D" id="4.10.410.10">
    <property type="entry name" value="Pancreatic trypsin inhibitor Kunitz domain"/>
    <property type="match status" value="2"/>
</dbReference>
<dbReference type="GO" id="GO:0030198">
    <property type="term" value="P:extracellular matrix organization"/>
    <property type="evidence" value="ECO:0007669"/>
    <property type="project" value="TreeGrafter"/>
</dbReference>
<feature type="disulfide bond" evidence="8">
    <location>
        <begin position="326"/>
        <end position="341"/>
    </location>
</feature>
<dbReference type="PROSITE" id="PS00280">
    <property type="entry name" value="BPTI_KUNITZ_1"/>
    <property type="match status" value="2"/>
</dbReference>
<dbReference type="InterPro" id="IPR013980">
    <property type="entry name" value="MANSC_dom"/>
</dbReference>
<keyword evidence="7" id="KW-0325">Glycoprotein</keyword>
<dbReference type="PROSITE" id="PS50279">
    <property type="entry name" value="BPTI_KUNITZ_2"/>
    <property type="match status" value="2"/>
</dbReference>
<dbReference type="GO" id="GO:0004867">
    <property type="term" value="F:serine-type endopeptidase inhibitor activity"/>
    <property type="evidence" value="ECO:0007669"/>
    <property type="project" value="InterPro"/>
</dbReference>
<feature type="disulfide bond" evidence="8">
    <location>
        <begin position="307"/>
        <end position="319"/>
    </location>
</feature>
<evidence type="ECO:0000259" key="11">
    <source>
        <dbReference type="PROSITE" id="PS50279"/>
    </source>
</evidence>
<keyword evidence="13" id="KW-1185">Reference proteome</keyword>
<dbReference type="InterPro" id="IPR002223">
    <property type="entry name" value="Kunitz_BPTI"/>
</dbReference>
<dbReference type="FunFam" id="2.60.40.10:FF:000061">
    <property type="entry name" value="Dyslexia-associated protein KIAA0319 homolog"/>
    <property type="match status" value="1"/>
</dbReference>
<dbReference type="SUPFAM" id="SSF57424">
    <property type="entry name" value="LDL receptor-like module"/>
    <property type="match status" value="1"/>
</dbReference>
<keyword evidence="6 8" id="KW-1015">Disulfide bond</keyword>
<dbReference type="FunFam" id="4.10.410.10:FF:000006">
    <property type="entry name" value="Serine peptidase inhibitor, Kunitz type 1"/>
    <property type="match status" value="2"/>
</dbReference>
<dbReference type="PROSITE" id="PS01209">
    <property type="entry name" value="LDLRA_1"/>
    <property type="match status" value="1"/>
</dbReference>
<dbReference type="RefSeq" id="XP_026147391.1">
    <property type="nucleotide sequence ID" value="XM_026291606.1"/>
</dbReference>